<feature type="coiled-coil region" evidence="1">
    <location>
        <begin position="341"/>
        <end position="424"/>
    </location>
</feature>
<feature type="compositionally biased region" description="Low complexity" evidence="2">
    <location>
        <begin position="315"/>
        <end position="328"/>
    </location>
</feature>
<keyword evidence="4" id="KW-1185">Reference proteome</keyword>
<evidence type="ECO:0000313" key="4">
    <source>
        <dbReference type="Proteomes" id="UP001054252"/>
    </source>
</evidence>
<dbReference type="PANTHER" id="PTHR34937:SF2">
    <property type="entry name" value="OS08G0559800 PROTEIN"/>
    <property type="match status" value="1"/>
</dbReference>
<keyword evidence="1" id="KW-0175">Coiled coil</keyword>
<feature type="coiled-coil region" evidence="1">
    <location>
        <begin position="217"/>
        <end position="255"/>
    </location>
</feature>
<feature type="coiled-coil region" evidence="1">
    <location>
        <begin position="50"/>
        <end position="151"/>
    </location>
</feature>
<dbReference type="InterPro" id="IPR040300">
    <property type="entry name" value="At3g49055-like"/>
</dbReference>
<accession>A0AAV5L1X2</accession>
<reference evidence="3 4" key="1">
    <citation type="journal article" date="2021" name="Commun. Biol.">
        <title>The genome of Shorea leprosula (Dipterocarpaceae) highlights the ecological relevance of drought in aseasonal tropical rainforests.</title>
        <authorList>
            <person name="Ng K.K.S."/>
            <person name="Kobayashi M.J."/>
            <person name="Fawcett J.A."/>
            <person name="Hatakeyama M."/>
            <person name="Paape T."/>
            <person name="Ng C.H."/>
            <person name="Ang C.C."/>
            <person name="Tnah L.H."/>
            <person name="Lee C.T."/>
            <person name="Nishiyama T."/>
            <person name="Sese J."/>
            <person name="O'Brien M.J."/>
            <person name="Copetti D."/>
            <person name="Mohd Noor M.I."/>
            <person name="Ong R.C."/>
            <person name="Putra M."/>
            <person name="Sireger I.Z."/>
            <person name="Indrioko S."/>
            <person name="Kosugi Y."/>
            <person name="Izuno A."/>
            <person name="Isagi Y."/>
            <person name="Lee S.L."/>
            <person name="Shimizu K.K."/>
        </authorList>
    </citation>
    <scope>NUCLEOTIDE SEQUENCE [LARGE SCALE GENOMIC DNA]</scope>
    <source>
        <strain evidence="3">214</strain>
    </source>
</reference>
<evidence type="ECO:0000256" key="2">
    <source>
        <dbReference type="SAM" id="MobiDB-lite"/>
    </source>
</evidence>
<dbReference type="AlphaFoldDB" id="A0AAV5L1X2"/>
<feature type="region of interest" description="Disordered" evidence="2">
    <location>
        <begin position="306"/>
        <end position="335"/>
    </location>
</feature>
<feature type="region of interest" description="Disordered" evidence="2">
    <location>
        <begin position="1"/>
        <end position="44"/>
    </location>
</feature>
<dbReference type="Proteomes" id="UP001054252">
    <property type="component" value="Unassembled WGS sequence"/>
</dbReference>
<feature type="coiled-coil region" evidence="1">
    <location>
        <begin position="485"/>
        <end position="519"/>
    </location>
</feature>
<dbReference type="PANTHER" id="PTHR34937">
    <property type="entry name" value="OS08G0559800 PROTEIN"/>
    <property type="match status" value="1"/>
</dbReference>
<evidence type="ECO:0000313" key="3">
    <source>
        <dbReference type="EMBL" id="GKV31161.1"/>
    </source>
</evidence>
<organism evidence="3 4">
    <name type="scientific">Rubroshorea leprosula</name>
    <dbReference type="NCBI Taxonomy" id="152421"/>
    <lineage>
        <taxon>Eukaryota</taxon>
        <taxon>Viridiplantae</taxon>
        <taxon>Streptophyta</taxon>
        <taxon>Embryophyta</taxon>
        <taxon>Tracheophyta</taxon>
        <taxon>Spermatophyta</taxon>
        <taxon>Magnoliopsida</taxon>
        <taxon>eudicotyledons</taxon>
        <taxon>Gunneridae</taxon>
        <taxon>Pentapetalae</taxon>
        <taxon>rosids</taxon>
        <taxon>malvids</taxon>
        <taxon>Malvales</taxon>
        <taxon>Dipterocarpaceae</taxon>
        <taxon>Rubroshorea</taxon>
    </lineage>
</organism>
<sequence>METTLEHPPETSIDDPNPPGNSDHGLATNLDGVDSPENPRSSDHDLLEELESLRGSYQALQSKSSAMEENLLMFQQQRDAAISRQAERTEAIDELSRERDSLRSKIDQFEASLEEKQMEFAKRVEEEVIEKEYLKKELEVSRKRIEELESDKKVISEFLGKNLNSIRSVKENLVKLIEGLDDEKVVIDRVDDASSELELEEEFRVFQGEIGTLLNLATESSSKLSEYKEARKKEKRELESSVVSLTEENRDINNLLRVALVEKEAVEKSLNKLKGNSDQKRVALLQFAERGLQRVGFGFMMGGAPTGNNEQAVESSAASTTSTTASKSDGSESEEEVVSLASTVERIMKNLRLEISQLRRALEESRSDTERLQSLTEKQAQKIEENTVYIKELEDRERVLAQHAEDLLMEIKETEAEVARWREACELEVEAGKTEIEERDKLVVILKQELEKTKAALDISNGKLKLKEELAAAAMAAQAAAEKSLQLADGRAAELRERIEELTKQLEEAENREKKHRKGRRICWPWQFLKMHMTANSNTGVQNVRRMLPEMQALLHPGA</sequence>
<name>A0AAV5L1X2_9ROSI</name>
<comment type="caution">
    <text evidence="3">The sequence shown here is derived from an EMBL/GenBank/DDBJ whole genome shotgun (WGS) entry which is preliminary data.</text>
</comment>
<protein>
    <submittedName>
        <fullName evidence="3">Uncharacterized protein</fullName>
    </submittedName>
</protein>
<evidence type="ECO:0000256" key="1">
    <source>
        <dbReference type="SAM" id="Coils"/>
    </source>
</evidence>
<gene>
    <name evidence="3" type="ORF">SLEP1_g39888</name>
</gene>
<dbReference type="EMBL" id="BPVZ01000090">
    <property type="protein sequence ID" value="GKV31161.1"/>
    <property type="molecule type" value="Genomic_DNA"/>
</dbReference>
<proteinExistence type="predicted"/>